<dbReference type="InterPro" id="IPR036236">
    <property type="entry name" value="Znf_C2H2_sf"/>
</dbReference>
<evidence type="ECO:0000256" key="5">
    <source>
        <dbReference type="PROSITE-ProRule" id="PRU00042"/>
    </source>
</evidence>
<dbReference type="PANTHER" id="PTHR10039">
    <property type="entry name" value="AMELOGENIN"/>
    <property type="match status" value="1"/>
</dbReference>
<feature type="compositionally biased region" description="Polar residues" evidence="6">
    <location>
        <begin position="1"/>
        <end position="11"/>
    </location>
</feature>
<dbReference type="Gene3D" id="3.40.50.300">
    <property type="entry name" value="P-loop containing nucleotide triphosphate hydrolases"/>
    <property type="match status" value="1"/>
</dbReference>
<keyword evidence="3 5" id="KW-0863">Zinc-finger</keyword>
<evidence type="ECO:0000256" key="3">
    <source>
        <dbReference type="ARBA" id="ARBA00022771"/>
    </source>
</evidence>
<dbReference type="Proteomes" id="UP000799444">
    <property type="component" value="Unassembled WGS sequence"/>
</dbReference>
<dbReference type="Pfam" id="PF24809">
    <property type="entry name" value="DUF7708"/>
    <property type="match status" value="1"/>
</dbReference>
<dbReference type="InterPro" id="IPR054471">
    <property type="entry name" value="GPIID_WHD"/>
</dbReference>
<feature type="domain" description="C2H2-type" evidence="7">
    <location>
        <begin position="973"/>
        <end position="1000"/>
    </location>
</feature>
<dbReference type="AlphaFoldDB" id="A0A9P4R020"/>
<dbReference type="FunFam" id="3.30.160.60:FF:002343">
    <property type="entry name" value="Zinc finger protein 33A"/>
    <property type="match status" value="1"/>
</dbReference>
<evidence type="ECO:0000256" key="6">
    <source>
        <dbReference type="SAM" id="MobiDB-lite"/>
    </source>
</evidence>
<keyword evidence="9" id="KW-1185">Reference proteome</keyword>
<evidence type="ECO:0000313" key="8">
    <source>
        <dbReference type="EMBL" id="KAF2736998.1"/>
    </source>
</evidence>
<dbReference type="GO" id="GO:0008270">
    <property type="term" value="F:zinc ion binding"/>
    <property type="evidence" value="ECO:0007669"/>
    <property type="project" value="UniProtKB-KW"/>
</dbReference>
<comment type="caution">
    <text evidence="8">The sequence shown here is derived from an EMBL/GenBank/DDBJ whole genome shotgun (WGS) entry which is preliminary data.</text>
</comment>
<evidence type="ECO:0000256" key="4">
    <source>
        <dbReference type="ARBA" id="ARBA00022833"/>
    </source>
</evidence>
<evidence type="ECO:0000256" key="2">
    <source>
        <dbReference type="ARBA" id="ARBA00022737"/>
    </source>
</evidence>
<accession>A0A9P4R020</accession>
<dbReference type="Pfam" id="PF22939">
    <property type="entry name" value="WHD_GPIID"/>
    <property type="match status" value="1"/>
</dbReference>
<feature type="compositionally biased region" description="Polar residues" evidence="6">
    <location>
        <begin position="18"/>
        <end position="73"/>
    </location>
</feature>
<dbReference type="InterPro" id="IPR013087">
    <property type="entry name" value="Znf_C2H2_type"/>
</dbReference>
<dbReference type="Gene3D" id="3.30.160.60">
    <property type="entry name" value="Classic Zinc Finger"/>
    <property type="match status" value="2"/>
</dbReference>
<evidence type="ECO:0000313" key="9">
    <source>
        <dbReference type="Proteomes" id="UP000799444"/>
    </source>
</evidence>
<dbReference type="InterPro" id="IPR027417">
    <property type="entry name" value="P-loop_NTPase"/>
</dbReference>
<dbReference type="PROSITE" id="PS50157">
    <property type="entry name" value="ZINC_FINGER_C2H2_2"/>
    <property type="match status" value="2"/>
</dbReference>
<organism evidence="8 9">
    <name type="scientific">Polyplosphaeria fusca</name>
    <dbReference type="NCBI Taxonomy" id="682080"/>
    <lineage>
        <taxon>Eukaryota</taxon>
        <taxon>Fungi</taxon>
        <taxon>Dikarya</taxon>
        <taxon>Ascomycota</taxon>
        <taxon>Pezizomycotina</taxon>
        <taxon>Dothideomycetes</taxon>
        <taxon>Pleosporomycetidae</taxon>
        <taxon>Pleosporales</taxon>
        <taxon>Tetraplosphaeriaceae</taxon>
        <taxon>Polyplosphaeria</taxon>
    </lineage>
</organism>
<dbReference type="Pfam" id="PF24883">
    <property type="entry name" value="NPHP3_N"/>
    <property type="match status" value="1"/>
</dbReference>
<dbReference type="InterPro" id="IPR056884">
    <property type="entry name" value="NPHP3-like_N"/>
</dbReference>
<protein>
    <submittedName>
        <fullName evidence="8">C2H2 domain-containing protein</fullName>
    </submittedName>
</protein>
<proteinExistence type="predicted"/>
<dbReference type="Pfam" id="PF00096">
    <property type="entry name" value="zf-C2H2"/>
    <property type="match status" value="1"/>
</dbReference>
<gene>
    <name evidence="8" type="ORF">EJ04DRAFT_510704</name>
</gene>
<name>A0A9P4R020_9PLEO</name>
<dbReference type="InterPro" id="IPR056125">
    <property type="entry name" value="DUF7708"/>
</dbReference>
<dbReference type="EMBL" id="ML996120">
    <property type="protein sequence ID" value="KAF2736998.1"/>
    <property type="molecule type" value="Genomic_DNA"/>
</dbReference>
<reference evidence="8" key="1">
    <citation type="journal article" date="2020" name="Stud. Mycol.">
        <title>101 Dothideomycetes genomes: a test case for predicting lifestyles and emergence of pathogens.</title>
        <authorList>
            <person name="Haridas S."/>
            <person name="Albert R."/>
            <person name="Binder M."/>
            <person name="Bloem J."/>
            <person name="Labutti K."/>
            <person name="Salamov A."/>
            <person name="Andreopoulos B."/>
            <person name="Baker S."/>
            <person name="Barry K."/>
            <person name="Bills G."/>
            <person name="Bluhm B."/>
            <person name="Cannon C."/>
            <person name="Castanera R."/>
            <person name="Culley D."/>
            <person name="Daum C."/>
            <person name="Ezra D."/>
            <person name="Gonzalez J."/>
            <person name="Henrissat B."/>
            <person name="Kuo A."/>
            <person name="Liang C."/>
            <person name="Lipzen A."/>
            <person name="Lutzoni F."/>
            <person name="Magnuson J."/>
            <person name="Mondo S."/>
            <person name="Nolan M."/>
            <person name="Ohm R."/>
            <person name="Pangilinan J."/>
            <person name="Park H.-J."/>
            <person name="Ramirez L."/>
            <person name="Alfaro M."/>
            <person name="Sun H."/>
            <person name="Tritt A."/>
            <person name="Yoshinaga Y."/>
            <person name="Zwiers L.-H."/>
            <person name="Turgeon B."/>
            <person name="Goodwin S."/>
            <person name="Spatafora J."/>
            <person name="Crous P."/>
            <person name="Grigoriev I."/>
        </authorList>
    </citation>
    <scope>NUCLEOTIDE SEQUENCE</scope>
    <source>
        <strain evidence="8">CBS 125425</strain>
    </source>
</reference>
<keyword evidence="2" id="KW-0677">Repeat</keyword>
<dbReference type="Pfam" id="PF12874">
    <property type="entry name" value="zf-met"/>
    <property type="match status" value="1"/>
</dbReference>
<feature type="region of interest" description="Disordered" evidence="6">
    <location>
        <begin position="1"/>
        <end position="73"/>
    </location>
</feature>
<evidence type="ECO:0000259" key="7">
    <source>
        <dbReference type="PROSITE" id="PS50157"/>
    </source>
</evidence>
<dbReference type="SUPFAM" id="SSF57667">
    <property type="entry name" value="beta-beta-alpha zinc fingers"/>
    <property type="match status" value="1"/>
</dbReference>
<dbReference type="PANTHER" id="PTHR10039:SF14">
    <property type="entry name" value="NACHT DOMAIN-CONTAINING PROTEIN"/>
    <property type="match status" value="1"/>
</dbReference>
<dbReference type="SMART" id="SM00355">
    <property type="entry name" value="ZnF_C2H2"/>
    <property type="match status" value="4"/>
</dbReference>
<dbReference type="PROSITE" id="PS00028">
    <property type="entry name" value="ZINC_FINGER_C2H2_1"/>
    <property type="match status" value="2"/>
</dbReference>
<evidence type="ECO:0000256" key="1">
    <source>
        <dbReference type="ARBA" id="ARBA00022723"/>
    </source>
</evidence>
<dbReference type="OrthoDB" id="21416at2759"/>
<dbReference type="SUPFAM" id="SSF52540">
    <property type="entry name" value="P-loop containing nucleoside triphosphate hydrolases"/>
    <property type="match status" value="1"/>
</dbReference>
<feature type="domain" description="C2H2-type" evidence="7">
    <location>
        <begin position="1001"/>
        <end position="1025"/>
    </location>
</feature>
<keyword evidence="4" id="KW-0862">Zinc</keyword>
<sequence length="1025" mass="118058">MAADSANSNGDSPHDQTHSLPRSQTSETTFNGSGASTLIPSLDSRTSSVLDIPPFTQSSTDRGNYSSEQPCDYNKTSTRSTAFQAAYTKFRARLPGKQLDTFKTTTYEQLCQEIIRIQFQQESEKKMMNMSRIQGCLEAMHQFGKTIEIFLNVSDAVAFVWGPIKFLLLAASNHIDSFETLLEAYEQIGECLPLLSEYEALFHGPDMLHALELIYIDILDFHQHALRFFSGKFWTKFFRSVWKNFNTKFQGILNSLRRHKQLVETRASLMHFQRYEEDMAQFTRYQQDLNEIKSKMDQMIEEERSKKIKAIKEWLATGSQAAVDHERFLAVRQKYPNTGRWILKHETIDNWMHADVPATPLVWMNGIPGAGKTVLASIVVEELLQTIKQPKPPVVTYFYCNYNGNNSAVAIIRGILDQFIDQYPELMPHCHSRYSTSGEPGLRSFSLAKKLLEDFCLTIPKHFIVVDGLDECDVVERKQILELLAQIAADCDAEEPGKFRVLIVSQDYPDIRRALHTKAEAKRVPKVLSLTPNDNDKDIRVYVNDLAGQIKERHDLSDDQTEYLRNLTLNRAQGMFLYAKLVMPNLLKQPTREKLLREIQSTRFPNGLGEAYERIVAWIKNNTVDSEWEIAKTLLGWMVCAKRQLTLREVQVALALDVENQQIDYDEKRLRTNIDDICGSLVLLSGDRVQLVHSTAKQYVTKCTNDIHEASVECELASLCLQYLTFDCFLRDEDIEKKDLRRQALDGHFAFQDYAVAKWFYHVNAFVSLGGNLLKEGTEAQKLLDIMTTALDEFMSRYDEEDWDKGIVAESRKTCKVFEGYGCYDHLVALTSHIYTFQKKGFEARHIVSIKSLASVLERNRKLIEELPKKRKEKQDKELAHLDRYYDMERRFKCPKITCMYFSEGFKDGKARKKHVNVHDRPFQCEAPDCLGAECGFANSKDLEKHIRSFHPELSDLAESFKSANAPKAKAVWSCSMCGKSFTRNFHKISHERSHRGERPFECPECGKAFTRINDMKRHQKLHER</sequence>
<keyword evidence="1" id="KW-0479">Metal-binding</keyword>